<dbReference type="Pfam" id="PF12363">
    <property type="entry name" value="Phage_TAC_12"/>
    <property type="match status" value="1"/>
</dbReference>
<dbReference type="InterPro" id="IPR024410">
    <property type="entry name" value="Phage_TAC_12"/>
</dbReference>
<sequence>MKLKINGQDQSFVFGVKFLRKLDAYRGAEQEIQGVKVKLGMGLSMMLPQLMTKDAAALADVLYCAAKSSIKLDTIDDYIDNCKDLDSLFNRVINEIKASNAAKPIAKNLKA</sequence>
<accession>A0A855XPU2</accession>
<organism evidence="1 2">
    <name type="scientific">Limosilactobacillus reuteri</name>
    <name type="common">Lactobacillus reuteri</name>
    <dbReference type="NCBI Taxonomy" id="1598"/>
    <lineage>
        <taxon>Bacteria</taxon>
        <taxon>Bacillati</taxon>
        <taxon>Bacillota</taxon>
        <taxon>Bacilli</taxon>
        <taxon>Lactobacillales</taxon>
        <taxon>Lactobacillaceae</taxon>
        <taxon>Limosilactobacillus</taxon>
    </lineage>
</organism>
<gene>
    <name evidence="1" type="ORF">DKZ22_05870</name>
</gene>
<evidence type="ECO:0000313" key="1">
    <source>
        <dbReference type="EMBL" id="PWT41739.1"/>
    </source>
</evidence>
<evidence type="ECO:0008006" key="3">
    <source>
        <dbReference type="Google" id="ProtNLM"/>
    </source>
</evidence>
<dbReference type="Proteomes" id="UP000245980">
    <property type="component" value="Unassembled WGS sequence"/>
</dbReference>
<name>A0A855XPU2_LIMRT</name>
<dbReference type="RefSeq" id="WP_109884375.1">
    <property type="nucleotide sequence ID" value="NZ_QGHP01000026.1"/>
</dbReference>
<comment type="caution">
    <text evidence="1">The sequence shown here is derived from an EMBL/GenBank/DDBJ whole genome shotgun (WGS) entry which is preliminary data.</text>
</comment>
<dbReference type="AlphaFoldDB" id="A0A855XPU2"/>
<evidence type="ECO:0000313" key="2">
    <source>
        <dbReference type="Proteomes" id="UP000245980"/>
    </source>
</evidence>
<dbReference type="EMBL" id="QGHT01000019">
    <property type="protein sequence ID" value="PWT41739.1"/>
    <property type="molecule type" value="Genomic_DNA"/>
</dbReference>
<proteinExistence type="predicted"/>
<reference evidence="1 2" key="1">
    <citation type="journal article" date="2018" name="Front. Microbiol.">
        <title>Comparative Genomics of the Herbivore Gut Symbiont Lactobacillus reuteri Reveals Genetic Diversity and Lifestyle Adaptation.</title>
        <authorList>
            <person name="Zhao J."/>
        </authorList>
    </citation>
    <scope>NUCLEOTIDE SEQUENCE [LARGE SCALE GENOMIC DNA]</scope>
    <source>
        <strain evidence="1 2">LR10</strain>
    </source>
</reference>
<protein>
    <recommendedName>
        <fullName evidence="3">Phage protein</fullName>
    </recommendedName>
</protein>